<comment type="cofactor">
    <cofactor evidence="1 5">
        <name>Zn(2+)</name>
        <dbReference type="ChEBI" id="CHEBI:29105"/>
    </cofactor>
</comment>
<dbReference type="Pfam" id="PF00107">
    <property type="entry name" value="ADH_zinc_N"/>
    <property type="match status" value="1"/>
</dbReference>
<dbReference type="AlphaFoldDB" id="A0A076EE90"/>
<feature type="domain" description="Enoyl reductase (ER)" evidence="6">
    <location>
        <begin position="10"/>
        <end position="333"/>
    </location>
</feature>
<evidence type="ECO:0000256" key="4">
    <source>
        <dbReference type="ARBA" id="ARBA00023002"/>
    </source>
</evidence>
<evidence type="ECO:0000256" key="3">
    <source>
        <dbReference type="ARBA" id="ARBA00022833"/>
    </source>
</evidence>
<dbReference type="SMART" id="SM00829">
    <property type="entry name" value="PKS_ER"/>
    <property type="match status" value="1"/>
</dbReference>
<dbReference type="InterPro" id="IPR013149">
    <property type="entry name" value="ADH-like_C"/>
</dbReference>
<evidence type="ECO:0000256" key="1">
    <source>
        <dbReference type="ARBA" id="ARBA00001947"/>
    </source>
</evidence>
<evidence type="ECO:0000313" key="8">
    <source>
        <dbReference type="Proteomes" id="UP000028488"/>
    </source>
</evidence>
<proteinExistence type="inferred from homology"/>
<reference evidence="7 8" key="1">
    <citation type="submission" date="2014-07" db="EMBL/GenBank/DDBJ databases">
        <title>Genome Sequence of Rhodococcus opacus Strain R7, a Biodegrader of Mono- and Polycyclic Aromatic Hydrocarbons.</title>
        <authorList>
            <person name="Di Gennaro P."/>
            <person name="Zampolli J."/>
            <person name="Presti I."/>
            <person name="Cappelletti M."/>
            <person name="D'Ursi P."/>
            <person name="Orro A."/>
            <person name="Mezzelani A."/>
            <person name="Milanesi L."/>
        </authorList>
    </citation>
    <scope>NUCLEOTIDE SEQUENCE [LARGE SCALE GENOMIC DNA]</scope>
    <source>
        <strain evidence="7 8">R7</strain>
    </source>
</reference>
<dbReference type="InterPro" id="IPR002328">
    <property type="entry name" value="ADH_Zn_CS"/>
</dbReference>
<dbReference type="PROSITE" id="PS00059">
    <property type="entry name" value="ADH_ZINC"/>
    <property type="match status" value="1"/>
</dbReference>
<dbReference type="EMBL" id="CP008947">
    <property type="protein sequence ID" value="AII03393.1"/>
    <property type="molecule type" value="Genomic_DNA"/>
</dbReference>
<dbReference type="PANTHER" id="PTHR43401">
    <property type="entry name" value="L-THREONINE 3-DEHYDROGENASE"/>
    <property type="match status" value="1"/>
</dbReference>
<dbReference type="SUPFAM" id="SSF50129">
    <property type="entry name" value="GroES-like"/>
    <property type="match status" value="1"/>
</dbReference>
<evidence type="ECO:0000256" key="2">
    <source>
        <dbReference type="ARBA" id="ARBA00022723"/>
    </source>
</evidence>
<comment type="similarity">
    <text evidence="5">Belongs to the zinc-containing alcohol dehydrogenase family.</text>
</comment>
<gene>
    <name evidence="7" type="ORF">EP51_01595</name>
</gene>
<keyword evidence="3 5" id="KW-0862">Zinc</keyword>
<dbReference type="InterPro" id="IPR020843">
    <property type="entry name" value="ER"/>
</dbReference>
<dbReference type="InterPro" id="IPR050129">
    <property type="entry name" value="Zn_alcohol_dh"/>
</dbReference>
<name>A0A076EE90_RHOOP</name>
<dbReference type="eggNOG" id="COG1064">
    <property type="taxonomic scope" value="Bacteria"/>
</dbReference>
<evidence type="ECO:0000313" key="7">
    <source>
        <dbReference type="EMBL" id="AII03393.1"/>
    </source>
</evidence>
<evidence type="ECO:0000259" key="6">
    <source>
        <dbReference type="SMART" id="SM00829"/>
    </source>
</evidence>
<accession>A0A076EE90</accession>
<dbReference type="InterPro" id="IPR013154">
    <property type="entry name" value="ADH-like_N"/>
</dbReference>
<dbReference type="SUPFAM" id="SSF51735">
    <property type="entry name" value="NAD(P)-binding Rossmann-fold domains"/>
    <property type="match status" value="1"/>
</dbReference>
<evidence type="ECO:0000256" key="5">
    <source>
        <dbReference type="RuleBase" id="RU361277"/>
    </source>
</evidence>
<dbReference type="Pfam" id="PF08240">
    <property type="entry name" value="ADH_N"/>
    <property type="match status" value="1"/>
</dbReference>
<dbReference type="Gene3D" id="3.90.180.10">
    <property type="entry name" value="Medium-chain alcohol dehydrogenases, catalytic domain"/>
    <property type="match status" value="1"/>
</dbReference>
<keyword evidence="2 5" id="KW-0479">Metal-binding</keyword>
<dbReference type="PANTHER" id="PTHR43401:SF2">
    <property type="entry name" value="L-THREONINE 3-DEHYDROGENASE"/>
    <property type="match status" value="1"/>
</dbReference>
<dbReference type="Proteomes" id="UP000028488">
    <property type="component" value="Chromosome"/>
</dbReference>
<keyword evidence="4" id="KW-0560">Oxidoreductase</keyword>
<dbReference type="GO" id="GO:0008270">
    <property type="term" value="F:zinc ion binding"/>
    <property type="evidence" value="ECO:0007669"/>
    <property type="project" value="InterPro"/>
</dbReference>
<dbReference type="InterPro" id="IPR036291">
    <property type="entry name" value="NAD(P)-bd_dom_sf"/>
</dbReference>
<sequence>MRQVMMERFGGPEVLDIVHSADPQPRATQVIVQVEAVGVCGHDTADRAGLTRIPTPCVLGHEIAGTVVDIGASVTHIKVGDRVACKQHHTCGWCTACRTGRELDCTQTVFVYGGYADFALLEEDTLAVLPDQVSMATAAVAACAVGSCVQALAGAANLRPEDTVLITGAGGGLGIHALQVAAAKGARVIALTSSASKIESLRKYGAHEVVLSTDDPVTHLADLTRGHGVDVVLDNVGLPSVFDTGFRALARRGRYVLTGQLEREKISLYPAFVFFKEAVITGSASTSSKSFLEAIELVASGSVTGVTTEYSLDQVVDAHRAVENSAVLGRAVLVP</sequence>
<dbReference type="GO" id="GO:0016491">
    <property type="term" value="F:oxidoreductase activity"/>
    <property type="evidence" value="ECO:0007669"/>
    <property type="project" value="UniProtKB-KW"/>
</dbReference>
<protein>
    <recommendedName>
        <fullName evidence="6">Enoyl reductase (ER) domain-containing protein</fullName>
    </recommendedName>
</protein>
<dbReference type="InterPro" id="IPR011032">
    <property type="entry name" value="GroES-like_sf"/>
</dbReference>
<organism evidence="7 8">
    <name type="scientific">Rhodococcus opacus</name>
    <name type="common">Nocardia opaca</name>
    <dbReference type="NCBI Taxonomy" id="37919"/>
    <lineage>
        <taxon>Bacteria</taxon>
        <taxon>Bacillati</taxon>
        <taxon>Actinomycetota</taxon>
        <taxon>Actinomycetes</taxon>
        <taxon>Mycobacteriales</taxon>
        <taxon>Nocardiaceae</taxon>
        <taxon>Rhodococcus</taxon>
    </lineage>
</organism>